<keyword evidence="2" id="KW-1185">Reference proteome</keyword>
<dbReference type="InterPro" id="IPR019647">
    <property type="entry name" value="PhoP_reg_network_YrbL"/>
</dbReference>
<evidence type="ECO:0000313" key="2">
    <source>
        <dbReference type="Proteomes" id="UP000199689"/>
    </source>
</evidence>
<sequence length="203" mass="23530">MDIVNITDDLFLGKGGHRACYRHPVDKTKCIKIILNSDGARTVNFELDFLRTLHKRGFYPKLIPGYYGMIETSKGTGYVYDLVENADGTPALTLDDFLKNPQMLKEHQERLLELMCSLHKDLYDNQVIVRSLEAWNVLFPQAADGTLSIRLVNDLGMPNKLKIPYHISYAAHKHVEKHWKKFKHDMRPYYKGIQEAQHFIDLL</sequence>
<dbReference type="EMBL" id="FMXA01000016">
    <property type="protein sequence ID" value="SDA55012.1"/>
    <property type="molecule type" value="Genomic_DNA"/>
</dbReference>
<dbReference type="GeneID" id="87756254"/>
<dbReference type="AlphaFoldDB" id="A0A1G5WAG7"/>
<accession>A0A1G5WAG7</accession>
<dbReference type="RefSeq" id="WP_159427866.1">
    <property type="nucleotide sequence ID" value="NZ_FMXA01000016.1"/>
</dbReference>
<gene>
    <name evidence="1" type="ORF">SAMN02910343_01244</name>
</gene>
<proteinExistence type="predicted"/>
<dbReference type="STRING" id="209880.SAMN02910343_01244"/>
<dbReference type="Pfam" id="PF10707">
    <property type="entry name" value="YrbL-PhoP_reg"/>
    <property type="match status" value="1"/>
</dbReference>
<dbReference type="Proteomes" id="UP000199689">
    <property type="component" value="Unassembled WGS sequence"/>
</dbReference>
<protein>
    <submittedName>
        <fullName evidence="1">PhoP regulatory network protein YrbL</fullName>
    </submittedName>
</protein>
<evidence type="ECO:0000313" key="1">
    <source>
        <dbReference type="EMBL" id="SDA55012.1"/>
    </source>
</evidence>
<name>A0A1G5WAG7_9FIRM</name>
<reference evidence="1 2" key="1">
    <citation type="submission" date="2016-10" db="EMBL/GenBank/DDBJ databases">
        <authorList>
            <person name="de Groot N.N."/>
        </authorList>
    </citation>
    <scope>NUCLEOTIDE SEQUENCE [LARGE SCALE GENOMIC DNA]</scope>
    <source>
        <strain evidence="1 2">DSM 15230</strain>
    </source>
</reference>
<dbReference type="OrthoDB" id="595236at2"/>
<organism evidence="1 2">
    <name type="scientific">Allisonella histaminiformans</name>
    <dbReference type="NCBI Taxonomy" id="209880"/>
    <lineage>
        <taxon>Bacteria</taxon>
        <taxon>Bacillati</taxon>
        <taxon>Bacillota</taxon>
        <taxon>Negativicutes</taxon>
        <taxon>Veillonellales</taxon>
        <taxon>Veillonellaceae</taxon>
        <taxon>Allisonella</taxon>
    </lineage>
</organism>